<organism evidence="3 4">
    <name type="scientific">Candidatus Afipia apatlaquensis</name>
    <dbReference type="NCBI Taxonomy" id="2712852"/>
    <lineage>
        <taxon>Bacteria</taxon>
        <taxon>Pseudomonadati</taxon>
        <taxon>Pseudomonadota</taxon>
        <taxon>Alphaproteobacteria</taxon>
        <taxon>Hyphomicrobiales</taxon>
        <taxon>Nitrobacteraceae</taxon>
        <taxon>Afipia</taxon>
    </lineage>
</organism>
<evidence type="ECO:0000313" key="3">
    <source>
        <dbReference type="EMBL" id="NGX94886.1"/>
    </source>
</evidence>
<dbReference type="PANTHER" id="PTHR42928">
    <property type="entry name" value="TRICARBOXYLATE-BINDING PROTEIN"/>
    <property type="match status" value="1"/>
</dbReference>
<reference evidence="3" key="1">
    <citation type="submission" date="2020-02" db="EMBL/GenBank/DDBJ databases">
        <title>Draft genome sequence of Candidatus Afipia apatlaquensis IBT-C3, a potential strain for decolorization of textile dyes.</title>
        <authorList>
            <person name="Sanchez-Reyes A."/>
            <person name="Breton-Deval L."/>
            <person name="Mangelson H."/>
            <person name="Sanchez-Flores A."/>
        </authorList>
    </citation>
    <scope>NUCLEOTIDE SEQUENCE [LARGE SCALE GENOMIC DNA]</scope>
    <source>
        <strain evidence="3">IBT-C3</strain>
    </source>
</reference>
<feature type="signal peptide" evidence="2">
    <location>
        <begin position="1"/>
        <end position="26"/>
    </location>
</feature>
<accession>A0A7C9VE20</accession>
<dbReference type="Gene3D" id="3.40.190.150">
    <property type="entry name" value="Bordetella uptake gene, domain 1"/>
    <property type="match status" value="1"/>
</dbReference>
<keyword evidence="4" id="KW-1185">Reference proteome</keyword>
<comment type="similarity">
    <text evidence="1">Belongs to the UPF0065 (bug) family.</text>
</comment>
<proteinExistence type="inferred from homology"/>
<evidence type="ECO:0000256" key="2">
    <source>
        <dbReference type="SAM" id="SignalP"/>
    </source>
</evidence>
<dbReference type="Gene3D" id="3.40.190.10">
    <property type="entry name" value="Periplasmic binding protein-like II"/>
    <property type="match status" value="1"/>
</dbReference>
<dbReference type="CDD" id="cd07012">
    <property type="entry name" value="PBP2_Bug_TTT"/>
    <property type="match status" value="1"/>
</dbReference>
<dbReference type="Pfam" id="PF03401">
    <property type="entry name" value="TctC"/>
    <property type="match status" value="1"/>
</dbReference>
<dbReference type="PIRSF" id="PIRSF017082">
    <property type="entry name" value="YflP"/>
    <property type="match status" value="1"/>
</dbReference>
<feature type="chain" id="PRO_5028839215" evidence="2">
    <location>
        <begin position="27"/>
        <end position="325"/>
    </location>
</feature>
<protein>
    <submittedName>
        <fullName evidence="3">Tripartite tricarboxylate transporter substrate binding protein</fullName>
    </submittedName>
</protein>
<gene>
    <name evidence="3" type="ORF">G4V63_06525</name>
</gene>
<evidence type="ECO:0000256" key="1">
    <source>
        <dbReference type="ARBA" id="ARBA00006987"/>
    </source>
</evidence>
<dbReference type="EMBL" id="JAAMRR010000340">
    <property type="protein sequence ID" value="NGX94886.1"/>
    <property type="molecule type" value="Genomic_DNA"/>
</dbReference>
<name>A0A7C9VE20_9BRAD</name>
<dbReference type="PANTHER" id="PTHR42928:SF5">
    <property type="entry name" value="BLR1237 PROTEIN"/>
    <property type="match status" value="1"/>
</dbReference>
<keyword evidence="2" id="KW-0732">Signal</keyword>
<dbReference type="SUPFAM" id="SSF53850">
    <property type="entry name" value="Periplasmic binding protein-like II"/>
    <property type="match status" value="1"/>
</dbReference>
<dbReference type="InterPro" id="IPR005064">
    <property type="entry name" value="BUG"/>
</dbReference>
<dbReference type="Proteomes" id="UP000480266">
    <property type="component" value="Unassembled WGS sequence"/>
</dbReference>
<comment type="caution">
    <text evidence="3">The sequence shown here is derived from an EMBL/GenBank/DDBJ whole genome shotgun (WGS) entry which is preliminary data.</text>
</comment>
<sequence>MFNRKLVLAAGLAVLTTSVAMTSAQAQTYPDQPIKLIIPLAPGGGTDVTGRTLGDAIAADWKATIVPENKTGGGTTIASATVARAPADGYTVYVNTASFIISARMMPNLSYDPQKDFVPVSLAASSDHVLIVSSKLPVKTFTEFVAWVKSRNGNATFASFGAGSSSHLGFELFLHRLGVKMTHVPYKGNAPAMTDLLGGHVDAMFADHVDESLKSENLRVLAIAGSKRSPELPDVPTLQELGLKDFTSRSFYGVMLRSGTPQPIIDKWNAGIRTALQKPEVQSKLRLLGIDPIGSTQGEYAEYLKAEDAKYREALALPSVEGSLK</sequence>
<dbReference type="InterPro" id="IPR042100">
    <property type="entry name" value="Bug_dom1"/>
</dbReference>
<evidence type="ECO:0000313" key="4">
    <source>
        <dbReference type="Proteomes" id="UP000480266"/>
    </source>
</evidence>
<dbReference type="AlphaFoldDB" id="A0A7C9VE20"/>